<dbReference type="Proteomes" id="UP001178507">
    <property type="component" value="Unassembled WGS sequence"/>
</dbReference>
<evidence type="ECO:0000313" key="2">
    <source>
        <dbReference type="Proteomes" id="UP001178507"/>
    </source>
</evidence>
<dbReference type="EMBL" id="CAUJNA010000372">
    <property type="protein sequence ID" value="CAJ1376224.1"/>
    <property type="molecule type" value="Genomic_DNA"/>
</dbReference>
<reference evidence="1" key="1">
    <citation type="submission" date="2023-08" db="EMBL/GenBank/DDBJ databases">
        <authorList>
            <person name="Chen Y."/>
            <person name="Shah S."/>
            <person name="Dougan E. K."/>
            <person name="Thang M."/>
            <person name="Chan C."/>
        </authorList>
    </citation>
    <scope>NUCLEOTIDE SEQUENCE</scope>
</reference>
<protein>
    <submittedName>
        <fullName evidence="1">Uncharacterized protein</fullName>
    </submittedName>
</protein>
<sequence>EIQERLGLEQEAGPQDLDAFFGRLASVQCLNTPVVGREMAELDLSQILEGMSLWPPELSPADRDEVLAALQARIPDARDGQ</sequence>
<comment type="caution">
    <text evidence="1">The sequence shown here is derived from an EMBL/GenBank/DDBJ whole genome shotgun (WGS) entry which is preliminary data.</text>
</comment>
<keyword evidence="2" id="KW-1185">Reference proteome</keyword>
<accession>A0AA36HXF8</accession>
<name>A0AA36HXF8_9DINO</name>
<gene>
    <name evidence="1" type="ORF">EVOR1521_LOCUS5337</name>
</gene>
<feature type="non-terminal residue" evidence="1">
    <location>
        <position position="81"/>
    </location>
</feature>
<evidence type="ECO:0000313" key="1">
    <source>
        <dbReference type="EMBL" id="CAJ1376224.1"/>
    </source>
</evidence>
<proteinExistence type="predicted"/>
<dbReference type="AlphaFoldDB" id="A0AA36HXF8"/>
<organism evidence="1 2">
    <name type="scientific">Effrenium voratum</name>
    <dbReference type="NCBI Taxonomy" id="2562239"/>
    <lineage>
        <taxon>Eukaryota</taxon>
        <taxon>Sar</taxon>
        <taxon>Alveolata</taxon>
        <taxon>Dinophyceae</taxon>
        <taxon>Suessiales</taxon>
        <taxon>Symbiodiniaceae</taxon>
        <taxon>Effrenium</taxon>
    </lineage>
</organism>